<sequence length="215" mass="21253">MRQSLKTCAFVAAAASGVLGASGSAAYADAGAGGGARNSPGVLSGNSIQVTVDTPVNACGNSVDAGAALNPAMGNACGNGAPPAPAVRQQPGPHPPVAQRPPGAEQAPGVHWTGPGPERRPEPVRRPVPERAERPAPAPVEHTPGRAPRHARPAPQPAQEAQRPRVDAVARAGASAGSALLAATGADELAALAATGGGLLVGGALLLRRGRTRRR</sequence>
<evidence type="ECO:0000313" key="14">
    <source>
        <dbReference type="EMBL" id="GAO06865.1"/>
    </source>
</evidence>
<feature type="domain" description="Chaplin" evidence="13">
    <location>
        <begin position="39"/>
        <end position="79"/>
    </location>
</feature>
<keyword evidence="15" id="KW-1185">Reference proteome</keyword>
<keyword evidence="6 8" id="KW-0034">Amyloid</keyword>
<reference evidence="15" key="1">
    <citation type="submission" date="2014-09" db="EMBL/GenBank/DDBJ databases">
        <title>Whole genome shotgun sequence of Streptomyces sp. NBRC 110027.</title>
        <authorList>
            <person name="Komaki H."/>
            <person name="Ichikawa N."/>
            <person name="Katano-Makiyama Y."/>
            <person name="Hosoyama A."/>
            <person name="Hashimoto M."/>
            <person name="Uohara A."/>
            <person name="Kitahashi Y."/>
            <person name="Ohji S."/>
            <person name="Kimura A."/>
            <person name="Yamazoe A."/>
            <person name="Igarashi Y."/>
            <person name="Fujita N."/>
        </authorList>
    </citation>
    <scope>NUCLEOTIDE SEQUENCE [LARGE SCALE GENOMIC DNA]</scope>
    <source>
        <strain evidence="15">NBRC 110027</strain>
    </source>
</reference>
<evidence type="ECO:0000256" key="3">
    <source>
        <dbReference type="ARBA" id="ARBA00022525"/>
    </source>
</evidence>
<evidence type="ECO:0000256" key="9">
    <source>
        <dbReference type="SAM" id="MobiDB-lite"/>
    </source>
</evidence>
<evidence type="ECO:0000256" key="7">
    <source>
        <dbReference type="ARBA" id="ARBA00023088"/>
    </source>
</evidence>
<dbReference type="PROSITE" id="PS50847">
    <property type="entry name" value="GRAM_POS_ANCHORING"/>
    <property type="match status" value="1"/>
</dbReference>
<feature type="chain" id="PRO_5038551568" evidence="11">
    <location>
        <begin position="28"/>
        <end position="215"/>
    </location>
</feature>
<dbReference type="Pfam" id="PF03777">
    <property type="entry name" value="ChpA-C"/>
    <property type="match status" value="1"/>
</dbReference>
<evidence type="ECO:0000256" key="8">
    <source>
        <dbReference type="PROSITE-ProRule" id="PRU01232"/>
    </source>
</evidence>
<keyword evidence="3" id="KW-0964">Secreted</keyword>
<evidence type="ECO:0000256" key="2">
    <source>
        <dbReference type="ARBA" id="ARBA00022512"/>
    </source>
</evidence>
<dbReference type="Proteomes" id="UP000048965">
    <property type="component" value="Unassembled WGS sequence"/>
</dbReference>
<evidence type="ECO:0000256" key="5">
    <source>
        <dbReference type="ARBA" id="ARBA00022889"/>
    </source>
</evidence>
<dbReference type="InterPro" id="IPR019931">
    <property type="entry name" value="LPXTG_anchor"/>
</dbReference>
<organism evidence="14 15">
    <name type="scientific">Streptomyces lydicamycinicus</name>
    <dbReference type="NCBI Taxonomy" id="1546107"/>
    <lineage>
        <taxon>Bacteria</taxon>
        <taxon>Bacillati</taxon>
        <taxon>Actinomycetota</taxon>
        <taxon>Actinomycetes</taxon>
        <taxon>Kitasatosporales</taxon>
        <taxon>Streptomycetaceae</taxon>
        <taxon>Streptomyces</taxon>
    </lineage>
</organism>
<keyword evidence="5" id="KW-0130">Cell adhesion</keyword>
<dbReference type="RefSeq" id="WP_042150387.1">
    <property type="nucleotide sequence ID" value="NZ_BBNO01000002.1"/>
</dbReference>
<evidence type="ECO:0000256" key="11">
    <source>
        <dbReference type="SAM" id="SignalP"/>
    </source>
</evidence>
<name>A0A0P4R213_9ACTN</name>
<dbReference type="InterPro" id="IPR005528">
    <property type="entry name" value="ChpA-H"/>
</dbReference>
<protein>
    <submittedName>
        <fullName evidence="14">Putative chaplin protein</fullName>
    </submittedName>
</protein>
<accession>A0A0P4R213</accession>
<feature type="region of interest" description="Disordered" evidence="9">
    <location>
        <begin position="80"/>
        <end position="174"/>
    </location>
</feature>
<dbReference type="PROSITE" id="PS51884">
    <property type="entry name" value="CHAPLIN"/>
    <property type="match status" value="1"/>
</dbReference>
<evidence type="ECO:0000256" key="10">
    <source>
        <dbReference type="SAM" id="Phobius"/>
    </source>
</evidence>
<evidence type="ECO:0000256" key="6">
    <source>
        <dbReference type="ARBA" id="ARBA00023087"/>
    </source>
</evidence>
<keyword evidence="2" id="KW-0134">Cell wall</keyword>
<evidence type="ECO:0000259" key="12">
    <source>
        <dbReference type="PROSITE" id="PS50847"/>
    </source>
</evidence>
<dbReference type="OrthoDB" id="3544424at2"/>
<evidence type="ECO:0000313" key="15">
    <source>
        <dbReference type="Proteomes" id="UP000048965"/>
    </source>
</evidence>
<evidence type="ECO:0000256" key="4">
    <source>
        <dbReference type="ARBA" id="ARBA00022729"/>
    </source>
</evidence>
<proteinExistence type="predicted"/>
<feature type="transmembrane region" description="Helical" evidence="10">
    <location>
        <begin position="189"/>
        <end position="207"/>
    </location>
</feature>
<dbReference type="GO" id="GO:0007155">
    <property type="term" value="P:cell adhesion"/>
    <property type="evidence" value="ECO:0007669"/>
    <property type="project" value="UniProtKB-KW"/>
</dbReference>
<keyword evidence="10" id="KW-0812">Transmembrane</keyword>
<dbReference type="EMBL" id="BBNO01000002">
    <property type="protein sequence ID" value="GAO06865.1"/>
    <property type="molecule type" value="Genomic_DNA"/>
</dbReference>
<evidence type="ECO:0000259" key="13">
    <source>
        <dbReference type="PROSITE" id="PS51884"/>
    </source>
</evidence>
<gene>
    <name evidence="14" type="ORF">TPA0598_02_01030</name>
</gene>
<evidence type="ECO:0000256" key="1">
    <source>
        <dbReference type="ARBA" id="ARBA00004191"/>
    </source>
</evidence>
<comment type="caution">
    <text evidence="14">The sequence shown here is derived from an EMBL/GenBank/DDBJ whole genome shotgun (WGS) entry which is preliminary data.</text>
</comment>
<reference evidence="14 15" key="2">
    <citation type="journal article" date="2015" name="Stand. Genomic Sci.">
        <title>Draft genome sequence of marine-derived Streptomyces sp. TP-A0598, a producer of anti-MRSA antibiotic lydicamycins.</title>
        <authorList>
            <person name="Komaki H."/>
            <person name="Ichikawa N."/>
            <person name="Hosoyama A."/>
            <person name="Fujita N."/>
            <person name="Igarashi Y."/>
        </authorList>
    </citation>
    <scope>NUCLEOTIDE SEQUENCE [LARGE SCALE GENOMIC DNA]</scope>
    <source>
        <strain evidence="14 15">NBRC 110027</strain>
    </source>
</reference>
<feature type="signal peptide" evidence="11">
    <location>
        <begin position="1"/>
        <end position="27"/>
    </location>
</feature>
<feature type="compositionally biased region" description="Basic and acidic residues" evidence="9">
    <location>
        <begin position="117"/>
        <end position="134"/>
    </location>
</feature>
<comment type="subcellular location">
    <subcellularLocation>
        <location evidence="1">Secreted</location>
        <location evidence="1">Cell wall</location>
    </subcellularLocation>
</comment>
<keyword evidence="4 11" id="KW-0732">Signal</keyword>
<keyword evidence="10" id="KW-1133">Transmembrane helix</keyword>
<feature type="domain" description="Gram-positive cocci surface proteins LPxTG" evidence="12">
    <location>
        <begin position="181"/>
        <end position="215"/>
    </location>
</feature>
<keyword evidence="7" id="KW-0572">Peptidoglycan-anchor</keyword>
<dbReference type="AlphaFoldDB" id="A0A0P4R213"/>
<keyword evidence="10" id="KW-0472">Membrane</keyword>